<accession>A0A1N7U214</accession>
<organism evidence="1 2">
    <name type="scientific">Pseudomonas simiae</name>
    <dbReference type="NCBI Taxonomy" id="321846"/>
    <lineage>
        <taxon>Bacteria</taxon>
        <taxon>Pseudomonadati</taxon>
        <taxon>Pseudomonadota</taxon>
        <taxon>Gammaproteobacteria</taxon>
        <taxon>Pseudomonadales</taxon>
        <taxon>Pseudomonadaceae</taxon>
        <taxon>Pseudomonas</taxon>
    </lineage>
</organism>
<reference evidence="1 2" key="1">
    <citation type="submission" date="2014-05" db="EMBL/GenBank/DDBJ databases">
        <title>Pseudomonas simiae WCS417.</title>
        <authorList>
            <person name="Berendsen R.L."/>
        </authorList>
    </citation>
    <scope>NUCLEOTIDE SEQUENCE [LARGE SCALE GENOMIC DNA]</scope>
    <source>
        <strain evidence="1 2">WCS417</strain>
    </source>
</reference>
<dbReference type="Proteomes" id="UP000027308">
    <property type="component" value="Chromosome"/>
</dbReference>
<dbReference type="EMBL" id="CP007637">
    <property type="protein sequence ID" value="AIB38850.1"/>
    <property type="molecule type" value="Genomic_DNA"/>
</dbReference>
<proteinExistence type="predicted"/>
<protein>
    <submittedName>
        <fullName evidence="1">Uncharacterized protein</fullName>
    </submittedName>
</protein>
<sequence length="63" mass="6979">MTLLAIKHIQFRHGERHKLLVSAQTGIPLYYPSLFITTHVRAGGFSVSTVQGALAAIKVLYAW</sequence>
<dbReference type="AlphaFoldDB" id="A0A1N7U214"/>
<gene>
    <name evidence="1" type="ORF">PS417_25380</name>
</gene>
<name>A0A1N7U214_9PSED</name>
<evidence type="ECO:0000313" key="2">
    <source>
        <dbReference type="Proteomes" id="UP000027308"/>
    </source>
</evidence>
<evidence type="ECO:0000313" key="1">
    <source>
        <dbReference type="EMBL" id="AIB38850.1"/>
    </source>
</evidence>